<dbReference type="Gene3D" id="3.40.50.790">
    <property type="match status" value="1"/>
</dbReference>
<dbReference type="PANTHER" id="PTHR36427:SF3">
    <property type="entry name" value="LARGE RIBOSOMAL SUBUNIT PROTEIN UL1M"/>
    <property type="match status" value="1"/>
</dbReference>
<evidence type="ECO:0000256" key="4">
    <source>
        <dbReference type="SAM" id="Coils"/>
    </source>
</evidence>
<dbReference type="WBParaSite" id="SMUV_0000907901-mRNA-1">
    <property type="protein sequence ID" value="SMUV_0000907901-mRNA-1"/>
    <property type="gene ID" value="SMUV_0000907901"/>
</dbReference>
<evidence type="ECO:0000256" key="1">
    <source>
        <dbReference type="ARBA" id="ARBA00010531"/>
    </source>
</evidence>
<feature type="coiled-coil region" evidence="4">
    <location>
        <begin position="49"/>
        <end position="77"/>
    </location>
</feature>
<dbReference type="InterPro" id="IPR023674">
    <property type="entry name" value="Ribosomal_uL1-like"/>
</dbReference>
<proteinExistence type="inferred from homology"/>
<protein>
    <submittedName>
        <fullName evidence="6">Ribosomal protein</fullName>
    </submittedName>
</protein>
<dbReference type="STRING" id="451379.A0A0N5AVZ8"/>
<evidence type="ECO:0000256" key="2">
    <source>
        <dbReference type="ARBA" id="ARBA00022980"/>
    </source>
</evidence>
<keyword evidence="4" id="KW-0175">Coiled coil</keyword>
<keyword evidence="5" id="KW-1185">Reference proteome</keyword>
<dbReference type="PANTHER" id="PTHR36427">
    <property type="entry name" value="54S RIBOSOMAL PROTEIN L1, MITOCHONDRIAL"/>
    <property type="match status" value="1"/>
</dbReference>
<keyword evidence="3" id="KW-0687">Ribonucleoprotein</keyword>
<comment type="similarity">
    <text evidence="1">Belongs to the universal ribosomal protein uL1 family.</text>
</comment>
<accession>A0A0N5AVZ8</accession>
<sequence>MIICKSLSNDLLNSSLPLASLFKISAVDSLFPIQYQQCRGRKRNLKIGLSKAEKAARREAREAKEAERKKYNFMERTQIRRMKSLLSPSEQYPGRYSIEAEESLPDRPTTNVFICSAVKTQFFDIPDALDLYSLSKYIVKGQFRIDDYDFCVAHSDMANYISPLRGVLRTKCPTRANGALGDDLESLIGKFKNGVKLSIQGDPIHPTWGLCNIMVGKLSMTNDQIEANIGALVAALCKHRNPALGDFINRAVLLALPSQSYFAMNLKAFVPAVTEADEQKVIKKYFIVECGR</sequence>
<organism evidence="5 6">
    <name type="scientific">Syphacia muris</name>
    <dbReference type="NCBI Taxonomy" id="451379"/>
    <lineage>
        <taxon>Eukaryota</taxon>
        <taxon>Metazoa</taxon>
        <taxon>Ecdysozoa</taxon>
        <taxon>Nematoda</taxon>
        <taxon>Chromadorea</taxon>
        <taxon>Rhabditida</taxon>
        <taxon>Spirurina</taxon>
        <taxon>Oxyuridomorpha</taxon>
        <taxon>Oxyuroidea</taxon>
        <taxon>Oxyuridae</taxon>
        <taxon>Syphacia</taxon>
    </lineage>
</organism>
<evidence type="ECO:0000313" key="6">
    <source>
        <dbReference type="WBParaSite" id="SMUV_0000907901-mRNA-1"/>
    </source>
</evidence>
<dbReference type="GO" id="GO:1990904">
    <property type="term" value="C:ribonucleoprotein complex"/>
    <property type="evidence" value="ECO:0007669"/>
    <property type="project" value="UniProtKB-KW"/>
</dbReference>
<dbReference type="Proteomes" id="UP000046393">
    <property type="component" value="Unplaced"/>
</dbReference>
<evidence type="ECO:0000313" key="5">
    <source>
        <dbReference type="Proteomes" id="UP000046393"/>
    </source>
</evidence>
<dbReference type="Pfam" id="PF00687">
    <property type="entry name" value="Ribosomal_L1"/>
    <property type="match status" value="1"/>
</dbReference>
<name>A0A0N5AVZ8_9BILA</name>
<reference evidence="6" key="1">
    <citation type="submission" date="2017-02" db="UniProtKB">
        <authorList>
            <consortium name="WormBaseParasite"/>
        </authorList>
    </citation>
    <scope>IDENTIFICATION</scope>
</reference>
<dbReference type="AlphaFoldDB" id="A0A0N5AVZ8"/>
<evidence type="ECO:0000256" key="3">
    <source>
        <dbReference type="ARBA" id="ARBA00023274"/>
    </source>
</evidence>
<dbReference type="SUPFAM" id="SSF56808">
    <property type="entry name" value="Ribosomal protein L1"/>
    <property type="match status" value="1"/>
</dbReference>
<dbReference type="GO" id="GO:0005840">
    <property type="term" value="C:ribosome"/>
    <property type="evidence" value="ECO:0007669"/>
    <property type="project" value="UniProtKB-KW"/>
</dbReference>
<dbReference type="InterPro" id="IPR028364">
    <property type="entry name" value="Ribosomal_uL1/biogenesis"/>
</dbReference>
<dbReference type="InterPro" id="IPR016095">
    <property type="entry name" value="Ribosomal_uL1_3-a/b-sand"/>
</dbReference>
<keyword evidence="2" id="KW-0689">Ribosomal protein</keyword>